<keyword evidence="2" id="KW-1185">Reference proteome</keyword>
<organism evidence="1 2">
    <name type="scientific">Chitinophaga terrae</name>
    <name type="common">ex Kim and Jung 2007</name>
    <dbReference type="NCBI Taxonomy" id="408074"/>
    <lineage>
        <taxon>Bacteria</taxon>
        <taxon>Pseudomonadati</taxon>
        <taxon>Bacteroidota</taxon>
        <taxon>Chitinophagia</taxon>
        <taxon>Chitinophagales</taxon>
        <taxon>Chitinophagaceae</taxon>
        <taxon>Chitinophaga</taxon>
    </lineage>
</organism>
<accession>A0A1H4GNI8</accession>
<dbReference type="RefSeq" id="WP_089766182.1">
    <property type="nucleotide sequence ID" value="NZ_BKAT01000070.1"/>
</dbReference>
<dbReference type="OrthoDB" id="4404538at2"/>
<sequence>MDNYKYTCSVCGEEHNEWPALGFISPDHYSYLSDEDKENIAVLDEDCCVIKHATQVDRFIRGVLVQKVQDSCQDLDYGLWVSLSEKSFEDYLEHYDDEDYKTSYFGWLCNKIPGYTFEKSIPATVYTQKGNQRPVIVPHKDFDHPFVHDYYNGITVEEAECRVAAMLRNLENG</sequence>
<evidence type="ECO:0008006" key="3">
    <source>
        <dbReference type="Google" id="ProtNLM"/>
    </source>
</evidence>
<protein>
    <recommendedName>
        <fullName evidence="3">DUF2199 domain-containing protein</fullName>
    </recommendedName>
</protein>
<dbReference type="STRING" id="408074.SAMN05660909_05548"/>
<dbReference type="EMBL" id="FNRL01000048">
    <property type="protein sequence ID" value="SEB11077.1"/>
    <property type="molecule type" value="Genomic_DNA"/>
</dbReference>
<evidence type="ECO:0000313" key="1">
    <source>
        <dbReference type="EMBL" id="SEB11077.1"/>
    </source>
</evidence>
<name>A0A1H4GNI8_9BACT</name>
<dbReference type="Proteomes" id="UP000199656">
    <property type="component" value="Unassembled WGS sequence"/>
</dbReference>
<dbReference type="Pfam" id="PF09965">
    <property type="entry name" value="DUF2199"/>
    <property type="match status" value="1"/>
</dbReference>
<gene>
    <name evidence="1" type="ORF">SAMN05660909_05548</name>
</gene>
<evidence type="ECO:0000313" key="2">
    <source>
        <dbReference type="Proteomes" id="UP000199656"/>
    </source>
</evidence>
<dbReference type="AlphaFoldDB" id="A0A1H4GNI8"/>
<dbReference type="InterPro" id="IPR018697">
    <property type="entry name" value="DUF2199"/>
</dbReference>
<reference evidence="2" key="1">
    <citation type="submission" date="2016-10" db="EMBL/GenBank/DDBJ databases">
        <authorList>
            <person name="Varghese N."/>
            <person name="Submissions S."/>
        </authorList>
    </citation>
    <scope>NUCLEOTIDE SEQUENCE [LARGE SCALE GENOMIC DNA]</scope>
    <source>
        <strain evidence="2">DSM 23920</strain>
    </source>
</reference>
<proteinExistence type="predicted"/>